<comment type="similarity">
    <text evidence="1 3">Belongs to the type-B carboxylesterase/lipase family.</text>
</comment>
<keyword evidence="6" id="KW-1185">Reference proteome</keyword>
<evidence type="ECO:0000313" key="6">
    <source>
        <dbReference type="Proteomes" id="UP001165060"/>
    </source>
</evidence>
<dbReference type="InterPro" id="IPR050309">
    <property type="entry name" value="Type-B_Carboxylest/Lipase"/>
</dbReference>
<dbReference type="Pfam" id="PF00135">
    <property type="entry name" value="COesterase"/>
    <property type="match status" value="1"/>
</dbReference>
<dbReference type="Gene3D" id="3.40.50.1820">
    <property type="entry name" value="alpha/beta hydrolase"/>
    <property type="match status" value="1"/>
</dbReference>
<proteinExistence type="inferred from homology"/>
<dbReference type="InterPro" id="IPR002018">
    <property type="entry name" value="CarbesteraseB"/>
</dbReference>
<protein>
    <recommendedName>
        <fullName evidence="3">Carboxylic ester hydrolase</fullName>
        <ecNumber evidence="3">3.1.1.-</ecNumber>
    </recommendedName>
</protein>
<feature type="domain" description="Carboxylesterase type B" evidence="4">
    <location>
        <begin position="34"/>
        <end position="586"/>
    </location>
</feature>
<keyword evidence="2 3" id="KW-0378">Hydrolase</keyword>
<reference evidence="5 6" key="1">
    <citation type="journal article" date="2023" name="Commun. Biol.">
        <title>Genome analysis of Parmales, the sister group of diatoms, reveals the evolutionary specialization of diatoms from phago-mixotrophs to photoautotrophs.</title>
        <authorList>
            <person name="Ban H."/>
            <person name="Sato S."/>
            <person name="Yoshikawa S."/>
            <person name="Yamada K."/>
            <person name="Nakamura Y."/>
            <person name="Ichinomiya M."/>
            <person name="Sato N."/>
            <person name="Blanc-Mathieu R."/>
            <person name="Endo H."/>
            <person name="Kuwata A."/>
            <person name="Ogata H."/>
        </authorList>
    </citation>
    <scope>NUCLEOTIDE SEQUENCE [LARGE SCALE GENOMIC DNA]</scope>
</reference>
<dbReference type="PROSITE" id="PS00122">
    <property type="entry name" value="CARBOXYLESTERASE_B_1"/>
    <property type="match status" value="1"/>
</dbReference>
<dbReference type="InterPro" id="IPR019826">
    <property type="entry name" value="Carboxylesterase_B_AS"/>
</dbReference>
<dbReference type="SUPFAM" id="SSF53474">
    <property type="entry name" value="alpha/beta-Hydrolases"/>
    <property type="match status" value="1"/>
</dbReference>
<dbReference type="InterPro" id="IPR029058">
    <property type="entry name" value="AB_hydrolase_fold"/>
</dbReference>
<organism evidence="5 6">
    <name type="scientific">Tetraparma gracilis</name>
    <dbReference type="NCBI Taxonomy" id="2962635"/>
    <lineage>
        <taxon>Eukaryota</taxon>
        <taxon>Sar</taxon>
        <taxon>Stramenopiles</taxon>
        <taxon>Ochrophyta</taxon>
        <taxon>Bolidophyceae</taxon>
        <taxon>Parmales</taxon>
        <taxon>Triparmaceae</taxon>
        <taxon>Tetraparma</taxon>
    </lineage>
</organism>
<evidence type="ECO:0000313" key="5">
    <source>
        <dbReference type="EMBL" id="GMI36780.1"/>
    </source>
</evidence>
<sequence>MRSPTAAHVLLLLAALPGFAAASLFSHPTATLPSGQSVKGKYRDDKHTAVFHAVPYALPPLGDLRFAPPSPLPASDAEIDATSIKHMCPQFDFTHGIHLGNEDCLHLSMYIPKNKHAGFDNKDAFPPSKPLPVLVWMFGGAFVLGDEQEFGWYNGNNLASNEEVIIVAPNYRVGAFGFLASEATAAEQESGTTGNYGIQDQRAALQWVQDNIAAFGGDPDDVTIFGQSAGGMSVCTLVANPINAGLFSRAVMQSGTCNSPEFYQTRENAIAFGEVYSDIVGCDTSDGEYLACMRGKSTGDLMYGIFKAWELNRRKVDGTELLLNSTGPLDATLASWVDTLTSAYMPTLAPLMPFGPVIDGAAEGMPKLPYDALVDGTFNKVPFIMGTTSNEGSIFLPMIPAIVEGIRHLPLNADQVRLTIDHVLGPVLGPDKIEEDYEELMKIYDINDFSSYDNQLSHILRDYMFVCATRRAAREVTKWGVDVFMYQFNYGSRWLDFQLLGDYHTSEIYFLFDNAFPPVIHRFNREDETMAATMGDYWTTFARNGDPNGESSAGEWAKWTPGGEEYLELNVPVIAKAKLVSDTCDFHDSMLGYS</sequence>
<evidence type="ECO:0000256" key="3">
    <source>
        <dbReference type="RuleBase" id="RU361235"/>
    </source>
</evidence>
<feature type="signal peptide" evidence="3">
    <location>
        <begin position="1"/>
        <end position="22"/>
    </location>
</feature>
<evidence type="ECO:0000259" key="4">
    <source>
        <dbReference type="Pfam" id="PF00135"/>
    </source>
</evidence>
<comment type="caution">
    <text evidence="5">The sequence shown here is derived from an EMBL/GenBank/DDBJ whole genome shotgun (WGS) entry which is preliminary data.</text>
</comment>
<evidence type="ECO:0000256" key="1">
    <source>
        <dbReference type="ARBA" id="ARBA00005964"/>
    </source>
</evidence>
<gene>
    <name evidence="5" type="ORF">TeGR_g10805</name>
</gene>
<evidence type="ECO:0000256" key="2">
    <source>
        <dbReference type="ARBA" id="ARBA00022801"/>
    </source>
</evidence>
<dbReference type="EMBL" id="BRYB01001941">
    <property type="protein sequence ID" value="GMI36780.1"/>
    <property type="molecule type" value="Genomic_DNA"/>
</dbReference>
<accession>A0ABQ6N0K1</accession>
<dbReference type="EC" id="3.1.1.-" evidence="3"/>
<name>A0ABQ6N0K1_9STRA</name>
<feature type="chain" id="PRO_5044987172" description="Carboxylic ester hydrolase" evidence="3">
    <location>
        <begin position="23"/>
        <end position="594"/>
    </location>
</feature>
<dbReference type="Proteomes" id="UP001165060">
    <property type="component" value="Unassembled WGS sequence"/>
</dbReference>
<keyword evidence="3" id="KW-0732">Signal</keyword>
<dbReference type="PANTHER" id="PTHR11559">
    <property type="entry name" value="CARBOXYLESTERASE"/>
    <property type="match status" value="1"/>
</dbReference>